<feature type="domain" description="EF-hand" evidence="3">
    <location>
        <begin position="39"/>
        <end position="72"/>
    </location>
</feature>
<keyword evidence="2" id="KW-0677">Repeat</keyword>
<evidence type="ECO:0000256" key="1">
    <source>
        <dbReference type="ARBA" id="ARBA00022723"/>
    </source>
</evidence>
<evidence type="ECO:0000313" key="5">
    <source>
        <dbReference type="Proteomes" id="UP000263094"/>
    </source>
</evidence>
<accession>A0A372MD57</accession>
<dbReference type="PROSITE" id="PS00018">
    <property type="entry name" value="EF_HAND_1"/>
    <property type="match status" value="2"/>
</dbReference>
<dbReference type="PROSITE" id="PS50222">
    <property type="entry name" value="EF_HAND_2"/>
    <property type="match status" value="2"/>
</dbReference>
<protein>
    <submittedName>
        <fullName evidence="4">EF-hand domain-containing protein</fullName>
    </submittedName>
</protein>
<proteinExistence type="predicted"/>
<dbReference type="InterPro" id="IPR018247">
    <property type="entry name" value="EF_Hand_1_Ca_BS"/>
</dbReference>
<feature type="domain" description="EF-hand" evidence="3">
    <location>
        <begin position="2"/>
        <end position="37"/>
    </location>
</feature>
<organism evidence="4 5">
    <name type="scientific">Streptomyces triticagri</name>
    <dbReference type="NCBI Taxonomy" id="2293568"/>
    <lineage>
        <taxon>Bacteria</taxon>
        <taxon>Bacillati</taxon>
        <taxon>Actinomycetota</taxon>
        <taxon>Actinomycetes</taxon>
        <taxon>Kitasatosporales</taxon>
        <taxon>Streptomycetaceae</taxon>
        <taxon>Streptomyces</taxon>
    </lineage>
</organism>
<dbReference type="InterPro" id="IPR011992">
    <property type="entry name" value="EF-hand-dom_pair"/>
</dbReference>
<evidence type="ECO:0000256" key="2">
    <source>
        <dbReference type="ARBA" id="ARBA00022737"/>
    </source>
</evidence>
<dbReference type="GO" id="GO:0005509">
    <property type="term" value="F:calcium ion binding"/>
    <property type="evidence" value="ECO:0007669"/>
    <property type="project" value="InterPro"/>
</dbReference>
<dbReference type="InterPro" id="IPR002048">
    <property type="entry name" value="EF_hand_dom"/>
</dbReference>
<keyword evidence="1" id="KW-0479">Metal-binding</keyword>
<dbReference type="PANTHER" id="PTHR10891">
    <property type="entry name" value="EF-HAND CALCIUM-BINDING DOMAIN CONTAINING PROTEIN"/>
    <property type="match status" value="1"/>
</dbReference>
<dbReference type="CDD" id="cd00051">
    <property type="entry name" value="EFh"/>
    <property type="match status" value="1"/>
</dbReference>
<dbReference type="AlphaFoldDB" id="A0A372MD57"/>
<dbReference type="InterPro" id="IPR039647">
    <property type="entry name" value="EF_hand_pair_protein_CML-like"/>
</dbReference>
<dbReference type="Gene3D" id="1.10.238.10">
    <property type="entry name" value="EF-hand"/>
    <property type="match status" value="1"/>
</dbReference>
<dbReference type="Pfam" id="PF13499">
    <property type="entry name" value="EF-hand_7"/>
    <property type="match status" value="1"/>
</dbReference>
<name>A0A372MD57_9ACTN</name>
<dbReference type="SMART" id="SM00054">
    <property type="entry name" value="EFh"/>
    <property type="match status" value="2"/>
</dbReference>
<dbReference type="Proteomes" id="UP000263094">
    <property type="component" value="Unassembled WGS sequence"/>
</dbReference>
<reference evidence="4 5" key="1">
    <citation type="submission" date="2018-08" db="EMBL/GenBank/DDBJ databases">
        <title>Isolation, diversity and antifungal activity of Actinobacteria from wheat.</title>
        <authorList>
            <person name="Han C."/>
        </authorList>
    </citation>
    <scope>NUCLEOTIDE SEQUENCE [LARGE SCALE GENOMIC DNA]</scope>
    <source>
        <strain evidence="4 5">NEAU-YY421</strain>
    </source>
</reference>
<sequence>MADIDEARKTFERFDANGDGFITADEFSNAMVELGDYQVSGSVARAVIGSMDTNKDGLLSFDEFWAHVSKSA</sequence>
<comment type="caution">
    <text evidence="4">The sequence shown here is derived from an EMBL/GenBank/DDBJ whole genome shotgun (WGS) entry which is preliminary data.</text>
</comment>
<evidence type="ECO:0000259" key="3">
    <source>
        <dbReference type="PROSITE" id="PS50222"/>
    </source>
</evidence>
<gene>
    <name evidence="4" type="ORF">DY218_02855</name>
</gene>
<dbReference type="OrthoDB" id="4563420at2"/>
<dbReference type="EMBL" id="QUAK01000015">
    <property type="protein sequence ID" value="RFU88237.1"/>
    <property type="molecule type" value="Genomic_DNA"/>
</dbReference>
<keyword evidence="5" id="KW-1185">Reference proteome</keyword>
<evidence type="ECO:0000313" key="4">
    <source>
        <dbReference type="EMBL" id="RFU88237.1"/>
    </source>
</evidence>
<dbReference type="SUPFAM" id="SSF47473">
    <property type="entry name" value="EF-hand"/>
    <property type="match status" value="1"/>
</dbReference>
<dbReference type="RefSeq" id="WP_128554276.1">
    <property type="nucleotide sequence ID" value="NZ_QUAK01000015.1"/>
</dbReference>